<dbReference type="PANTHER" id="PTHR10281:SF115">
    <property type="entry name" value="BINDING PROTEIN, PUTATIVE (AFU_ORTHOLOGUE AFUA_4G06240)-RELATED"/>
    <property type="match status" value="1"/>
</dbReference>
<dbReference type="Gene3D" id="3.10.120.10">
    <property type="entry name" value="Cytochrome b5-like heme/steroid binding domain"/>
    <property type="match status" value="1"/>
</dbReference>
<protein>
    <recommendedName>
        <fullName evidence="3">Cytochrome b5 heme-binding domain-containing protein</fullName>
    </recommendedName>
</protein>
<evidence type="ECO:0000313" key="5">
    <source>
        <dbReference type="Proteomes" id="UP001345013"/>
    </source>
</evidence>
<dbReference type="InterPro" id="IPR001199">
    <property type="entry name" value="Cyt_B5-like_heme/steroid-bd"/>
</dbReference>
<dbReference type="EMBL" id="JAVRRG010000014">
    <property type="protein sequence ID" value="KAK5098505.1"/>
    <property type="molecule type" value="Genomic_DNA"/>
</dbReference>
<dbReference type="Pfam" id="PF00173">
    <property type="entry name" value="Cyt-b5"/>
    <property type="match status" value="1"/>
</dbReference>
<feature type="region of interest" description="Disordered" evidence="2">
    <location>
        <begin position="1"/>
        <end position="28"/>
    </location>
</feature>
<keyword evidence="5" id="KW-1185">Reference proteome</keyword>
<gene>
    <name evidence="4" type="ORF">LTR24_001824</name>
</gene>
<evidence type="ECO:0000256" key="1">
    <source>
        <dbReference type="ARBA" id="ARBA00038357"/>
    </source>
</evidence>
<sequence>MDPVNNPTADPLTSPMQHNENPMDKQFAPKQAVQLDKPNLDNVISQEELAAADGTNPDKPTYVAIKGVVFDVSRNKAYQPGGSYSVFAGKDPSRALASSSLKKEECVPEWFDLEEEKKTVLNDWFKFFSKRYNIVGKVEGANNMDR</sequence>
<dbReference type="SMART" id="SM01117">
    <property type="entry name" value="Cyt-b5"/>
    <property type="match status" value="1"/>
</dbReference>
<dbReference type="InterPro" id="IPR050577">
    <property type="entry name" value="MAPR/NEUFC/NENF-like"/>
</dbReference>
<accession>A0ABR0KJJ1</accession>
<proteinExistence type="inferred from homology"/>
<feature type="domain" description="Cytochrome b5 heme-binding" evidence="3">
    <location>
        <begin position="44"/>
        <end position="139"/>
    </location>
</feature>
<name>A0ABR0KJJ1_9EURO</name>
<organism evidence="4 5">
    <name type="scientific">Lithohypha guttulata</name>
    <dbReference type="NCBI Taxonomy" id="1690604"/>
    <lineage>
        <taxon>Eukaryota</taxon>
        <taxon>Fungi</taxon>
        <taxon>Dikarya</taxon>
        <taxon>Ascomycota</taxon>
        <taxon>Pezizomycotina</taxon>
        <taxon>Eurotiomycetes</taxon>
        <taxon>Chaetothyriomycetidae</taxon>
        <taxon>Chaetothyriales</taxon>
        <taxon>Trichomeriaceae</taxon>
        <taxon>Lithohypha</taxon>
    </lineage>
</organism>
<dbReference type="InterPro" id="IPR036400">
    <property type="entry name" value="Cyt_B5-like_heme/steroid_sf"/>
</dbReference>
<comment type="caution">
    <text evidence="4">The sequence shown here is derived from an EMBL/GenBank/DDBJ whole genome shotgun (WGS) entry which is preliminary data.</text>
</comment>
<dbReference type="Proteomes" id="UP001345013">
    <property type="component" value="Unassembled WGS sequence"/>
</dbReference>
<reference evidence="4 5" key="1">
    <citation type="submission" date="2023-08" db="EMBL/GenBank/DDBJ databases">
        <title>Black Yeasts Isolated from many extreme environments.</title>
        <authorList>
            <person name="Coleine C."/>
            <person name="Stajich J.E."/>
            <person name="Selbmann L."/>
        </authorList>
    </citation>
    <scope>NUCLEOTIDE SEQUENCE [LARGE SCALE GENOMIC DNA]</scope>
    <source>
        <strain evidence="4 5">CCFEE 5885</strain>
    </source>
</reference>
<evidence type="ECO:0000256" key="2">
    <source>
        <dbReference type="SAM" id="MobiDB-lite"/>
    </source>
</evidence>
<evidence type="ECO:0000259" key="3">
    <source>
        <dbReference type="SMART" id="SM01117"/>
    </source>
</evidence>
<evidence type="ECO:0000313" key="4">
    <source>
        <dbReference type="EMBL" id="KAK5098505.1"/>
    </source>
</evidence>
<comment type="similarity">
    <text evidence="1">Belongs to the cytochrome b5 family. MAPR subfamily.</text>
</comment>
<dbReference type="SUPFAM" id="SSF55856">
    <property type="entry name" value="Cytochrome b5-like heme/steroid binding domain"/>
    <property type="match status" value="1"/>
</dbReference>
<dbReference type="PANTHER" id="PTHR10281">
    <property type="entry name" value="MEMBRANE-ASSOCIATED PROGESTERONE RECEPTOR COMPONENT-RELATED"/>
    <property type="match status" value="1"/>
</dbReference>